<gene>
    <name evidence="2" type="ORF">OIU77_010299</name>
</gene>
<comment type="caution">
    <text evidence="2">The sequence shown here is derived from an EMBL/GenBank/DDBJ whole genome shotgun (WGS) entry which is preliminary data.</text>
</comment>
<sequence length="108" mass="12114">MKQRCQLSQLAGEKISDDVDEVMEDFMPSEVSSFLDFGGERKSFFLFNRSTPSSPSLSDEQEPSDRRPLSSLSDEPACLKVTELLAHLLTKQKSNSTRKNILSTLQSL</sequence>
<evidence type="ECO:0000313" key="2">
    <source>
        <dbReference type="EMBL" id="KAJ6328580.1"/>
    </source>
</evidence>
<reference evidence="2" key="2">
    <citation type="journal article" date="2023" name="Int. J. Mol. Sci.">
        <title>De Novo Assembly and Annotation of 11 Diverse Shrub Willow (Salix) Genomes Reveals Novel Gene Organization in Sex-Linked Regions.</title>
        <authorList>
            <person name="Hyden B."/>
            <person name="Feng K."/>
            <person name="Yates T.B."/>
            <person name="Jawdy S."/>
            <person name="Cereghino C."/>
            <person name="Smart L.B."/>
            <person name="Muchero W."/>
        </authorList>
    </citation>
    <scope>NUCLEOTIDE SEQUENCE</scope>
    <source>
        <tissue evidence="2">Shoot tip</tissue>
    </source>
</reference>
<feature type="region of interest" description="Disordered" evidence="1">
    <location>
        <begin position="49"/>
        <end position="74"/>
    </location>
</feature>
<accession>A0ABQ9A8C9</accession>
<dbReference type="Proteomes" id="UP001141253">
    <property type="component" value="Chromosome 14"/>
</dbReference>
<organism evidence="2 3">
    <name type="scientific">Salix suchowensis</name>
    <dbReference type="NCBI Taxonomy" id="1278906"/>
    <lineage>
        <taxon>Eukaryota</taxon>
        <taxon>Viridiplantae</taxon>
        <taxon>Streptophyta</taxon>
        <taxon>Embryophyta</taxon>
        <taxon>Tracheophyta</taxon>
        <taxon>Spermatophyta</taxon>
        <taxon>Magnoliopsida</taxon>
        <taxon>eudicotyledons</taxon>
        <taxon>Gunneridae</taxon>
        <taxon>Pentapetalae</taxon>
        <taxon>rosids</taxon>
        <taxon>fabids</taxon>
        <taxon>Malpighiales</taxon>
        <taxon>Salicaceae</taxon>
        <taxon>Saliceae</taxon>
        <taxon>Salix</taxon>
    </lineage>
</organism>
<dbReference type="EMBL" id="JAPFFI010000022">
    <property type="protein sequence ID" value="KAJ6328580.1"/>
    <property type="molecule type" value="Genomic_DNA"/>
</dbReference>
<feature type="compositionally biased region" description="Polar residues" evidence="1">
    <location>
        <begin position="49"/>
        <end position="58"/>
    </location>
</feature>
<name>A0ABQ9A8C9_9ROSI</name>
<proteinExistence type="predicted"/>
<protein>
    <submittedName>
        <fullName evidence="2">Uncharacterized protein</fullName>
    </submittedName>
</protein>
<evidence type="ECO:0000313" key="3">
    <source>
        <dbReference type="Proteomes" id="UP001141253"/>
    </source>
</evidence>
<evidence type="ECO:0000256" key="1">
    <source>
        <dbReference type="SAM" id="MobiDB-lite"/>
    </source>
</evidence>
<reference evidence="2" key="1">
    <citation type="submission" date="2022-10" db="EMBL/GenBank/DDBJ databases">
        <authorList>
            <person name="Hyden B.L."/>
            <person name="Feng K."/>
            <person name="Yates T."/>
            <person name="Jawdy S."/>
            <person name="Smart L.B."/>
            <person name="Muchero W."/>
        </authorList>
    </citation>
    <scope>NUCLEOTIDE SEQUENCE</scope>
    <source>
        <tissue evidence="2">Shoot tip</tissue>
    </source>
</reference>
<keyword evidence="3" id="KW-1185">Reference proteome</keyword>